<name>A0A2H0NJ10_9BACT</name>
<dbReference type="GO" id="GO:0006436">
    <property type="term" value="P:tryptophanyl-tRNA aminoacylation"/>
    <property type="evidence" value="ECO:0007669"/>
    <property type="project" value="UniProtKB-UniRule"/>
</dbReference>
<evidence type="ECO:0000256" key="7">
    <source>
        <dbReference type="ARBA" id="ARBA00049929"/>
    </source>
</evidence>
<feature type="domain" description="YbaK/aminoacyl-tRNA synthetase-associated" evidence="10">
    <location>
        <begin position="25"/>
        <end position="143"/>
    </location>
</feature>
<dbReference type="CDD" id="cd00806">
    <property type="entry name" value="TrpRS_core"/>
    <property type="match status" value="1"/>
</dbReference>
<dbReference type="PANTHER" id="PTHR43766">
    <property type="entry name" value="TRYPTOPHAN--TRNA LIGASE, MITOCHONDRIAL"/>
    <property type="match status" value="1"/>
</dbReference>
<feature type="binding site" evidence="8">
    <location>
        <begin position="175"/>
        <end position="177"/>
    </location>
    <ligand>
        <name>ATP</name>
        <dbReference type="ChEBI" id="CHEBI:30616"/>
    </ligand>
</feature>
<keyword evidence="8" id="KW-0963">Cytoplasm</keyword>
<dbReference type="InterPro" id="IPR007214">
    <property type="entry name" value="YbaK/aa-tRNA-synth-assoc-dom"/>
</dbReference>
<evidence type="ECO:0000256" key="3">
    <source>
        <dbReference type="ARBA" id="ARBA00022741"/>
    </source>
</evidence>
<dbReference type="EC" id="6.1.1.2" evidence="8"/>
<dbReference type="SUPFAM" id="SSF55826">
    <property type="entry name" value="YbaK/ProRS associated domain"/>
    <property type="match status" value="1"/>
</dbReference>
<comment type="function">
    <text evidence="8">Catalyzes the attachment of tryptophan to tRNA(Trp).</text>
</comment>
<evidence type="ECO:0000256" key="5">
    <source>
        <dbReference type="ARBA" id="ARBA00022917"/>
    </source>
</evidence>
<evidence type="ECO:0000256" key="4">
    <source>
        <dbReference type="ARBA" id="ARBA00022840"/>
    </source>
</evidence>
<dbReference type="Proteomes" id="UP000230707">
    <property type="component" value="Unassembled WGS sequence"/>
</dbReference>
<comment type="caution">
    <text evidence="8">Lacks conserved residue(s) required for the propagation of feature annotation.</text>
</comment>
<dbReference type="CDD" id="cd04332">
    <property type="entry name" value="YbaK_like"/>
    <property type="match status" value="1"/>
</dbReference>
<feature type="binding site" evidence="8">
    <location>
        <begin position="185"/>
        <end position="186"/>
    </location>
    <ligand>
        <name>ATP</name>
        <dbReference type="ChEBI" id="CHEBI:30616"/>
    </ligand>
</feature>
<keyword evidence="2 8" id="KW-0436">Ligase</keyword>
<comment type="caution">
    <text evidence="11">The sequence shown here is derived from an EMBL/GenBank/DDBJ whole genome shotgun (WGS) entry which is preliminary data.</text>
</comment>
<organism evidence="11 12">
    <name type="scientific">Candidatus Gottesmanbacteria bacterium CG11_big_fil_rev_8_21_14_0_20_37_11</name>
    <dbReference type="NCBI Taxonomy" id="1974575"/>
    <lineage>
        <taxon>Bacteria</taxon>
        <taxon>Candidatus Gottesmaniibacteriota</taxon>
    </lineage>
</organism>
<dbReference type="InterPro" id="IPR002305">
    <property type="entry name" value="aa-tRNA-synth_Ic"/>
</dbReference>
<accession>A0A2H0NJ10</accession>
<keyword evidence="3 8" id="KW-0547">Nucleotide-binding</keyword>
<comment type="catalytic activity">
    <reaction evidence="7 8">
        <text>tRNA(Trp) + L-tryptophan + ATP = L-tryptophyl-tRNA(Trp) + AMP + diphosphate + H(+)</text>
        <dbReference type="Rhea" id="RHEA:24080"/>
        <dbReference type="Rhea" id="RHEA-COMP:9671"/>
        <dbReference type="Rhea" id="RHEA-COMP:9705"/>
        <dbReference type="ChEBI" id="CHEBI:15378"/>
        <dbReference type="ChEBI" id="CHEBI:30616"/>
        <dbReference type="ChEBI" id="CHEBI:33019"/>
        <dbReference type="ChEBI" id="CHEBI:57912"/>
        <dbReference type="ChEBI" id="CHEBI:78442"/>
        <dbReference type="ChEBI" id="CHEBI:78535"/>
        <dbReference type="ChEBI" id="CHEBI:456215"/>
        <dbReference type="EC" id="6.1.1.2"/>
    </reaction>
</comment>
<comment type="subunit">
    <text evidence="8">Homodimer.</text>
</comment>
<dbReference type="PRINTS" id="PR01039">
    <property type="entry name" value="TRNASYNTHTRP"/>
</dbReference>
<sequence>MIDEKVKRYCEELKRLGIDHQILEHPQLITVEEVQKYLGFGMSDAGATLVMKAGEQFVAIIKRGDTKLDNERAKKYLGITSLRMATEEEFAEITGVPSGAASVYIPNLPTYIDKKLFEKEYINAGSGSLLVTIRYKTDDLRKIPGIKIVDFTILGEKEEQAVKITGRKRILSGITPSGDGSLHIGNYLGMVRQSIEFAKNNDCFLFVADLHALTTVQKKENLQNNIETLILNELALLGDLTNITFFRQSDVPEHTELQSILNNVTPLGLIKRAHAYKDKLQKDTSEDDINMGLFNYPILMASDILLYKPDFVPVGKDQKQHIEITRDIADRFNKTYKKKVFPLPEAYIPEEAAVILGNDGKRKMSKSLGNIISIFEDEEIIKKQVMKTYTDPTRIHASDPGHVEGNMVFTYLDLFGEKHKIDKMKSLYRKGQISDIELKNYLYDSLMHKFSLSRKLYSHLKAHPEEVKKIIKNGAMKARDFATKTMNEVREVIGLINSYS</sequence>
<evidence type="ECO:0000259" key="10">
    <source>
        <dbReference type="Pfam" id="PF04073"/>
    </source>
</evidence>
<dbReference type="InterPro" id="IPR014729">
    <property type="entry name" value="Rossmann-like_a/b/a_fold"/>
</dbReference>
<dbReference type="Gene3D" id="1.10.240.10">
    <property type="entry name" value="Tyrosyl-Transfer RNA Synthetase"/>
    <property type="match status" value="1"/>
</dbReference>
<dbReference type="GO" id="GO:0005829">
    <property type="term" value="C:cytosol"/>
    <property type="evidence" value="ECO:0007669"/>
    <property type="project" value="TreeGrafter"/>
</dbReference>
<dbReference type="GO" id="GO:0004830">
    <property type="term" value="F:tryptophan-tRNA ligase activity"/>
    <property type="evidence" value="ECO:0007669"/>
    <property type="project" value="UniProtKB-UniRule"/>
</dbReference>
<dbReference type="GO" id="GO:0005524">
    <property type="term" value="F:ATP binding"/>
    <property type="evidence" value="ECO:0007669"/>
    <property type="project" value="UniProtKB-UniRule"/>
</dbReference>
<comment type="subcellular location">
    <subcellularLocation>
        <location evidence="8">Cytoplasm</location>
    </subcellularLocation>
</comment>
<dbReference type="FunFam" id="1.10.240.10:FF:000005">
    <property type="entry name" value="Tryptophan--tRNA ligase"/>
    <property type="match status" value="1"/>
</dbReference>
<comment type="similarity">
    <text evidence="1 8 9">Belongs to the class-I aminoacyl-tRNA synthetase family.</text>
</comment>
<dbReference type="Pfam" id="PF00579">
    <property type="entry name" value="tRNA-synt_1b"/>
    <property type="match status" value="1"/>
</dbReference>
<evidence type="ECO:0000256" key="9">
    <source>
        <dbReference type="RuleBase" id="RU363036"/>
    </source>
</evidence>
<dbReference type="InterPro" id="IPR036754">
    <property type="entry name" value="YbaK/aa-tRNA-synt-asso_dom_sf"/>
</dbReference>
<feature type="binding site" evidence="8">
    <location>
        <begin position="315"/>
        <end position="317"/>
    </location>
    <ligand>
        <name>ATP</name>
        <dbReference type="ChEBI" id="CHEBI:30616"/>
    </ligand>
</feature>
<feature type="binding site" evidence="8">
    <location>
        <begin position="363"/>
        <end position="367"/>
    </location>
    <ligand>
        <name>ATP</name>
        <dbReference type="ChEBI" id="CHEBI:30616"/>
    </ligand>
</feature>
<dbReference type="SUPFAM" id="SSF52374">
    <property type="entry name" value="Nucleotidylyl transferase"/>
    <property type="match status" value="1"/>
</dbReference>
<proteinExistence type="inferred from homology"/>
<dbReference type="Gene3D" id="3.40.50.620">
    <property type="entry name" value="HUPs"/>
    <property type="match status" value="1"/>
</dbReference>
<dbReference type="Gene3D" id="3.90.960.10">
    <property type="entry name" value="YbaK/aminoacyl-tRNA synthetase-associated domain"/>
    <property type="match status" value="1"/>
</dbReference>
<keyword evidence="5 8" id="KW-0648">Protein biosynthesis</keyword>
<feature type="binding site" evidence="8">
    <location>
        <position position="303"/>
    </location>
    <ligand>
        <name>L-tryptophan</name>
        <dbReference type="ChEBI" id="CHEBI:57912"/>
    </ligand>
</feature>
<dbReference type="InterPro" id="IPR024109">
    <property type="entry name" value="Trp-tRNA-ligase_bac-type"/>
</dbReference>
<evidence type="ECO:0000313" key="12">
    <source>
        <dbReference type="Proteomes" id="UP000230707"/>
    </source>
</evidence>
<dbReference type="InterPro" id="IPR050203">
    <property type="entry name" value="Trp-tRNA_synthetase"/>
</dbReference>
<feature type="binding site" evidence="8">
    <location>
        <position position="355"/>
    </location>
    <ligand>
        <name>ATP</name>
        <dbReference type="ChEBI" id="CHEBI:30616"/>
    </ligand>
</feature>
<dbReference type="AlphaFoldDB" id="A0A2H0NJ10"/>
<gene>
    <name evidence="8 11" type="primary">trpS</name>
    <name evidence="11" type="ORF">COV53_04345</name>
</gene>
<dbReference type="PANTHER" id="PTHR43766:SF1">
    <property type="entry name" value="TRYPTOPHAN--TRNA LIGASE, MITOCHONDRIAL"/>
    <property type="match status" value="1"/>
</dbReference>
<evidence type="ECO:0000313" key="11">
    <source>
        <dbReference type="EMBL" id="PIR08185.1"/>
    </source>
</evidence>
<evidence type="ECO:0000256" key="1">
    <source>
        <dbReference type="ARBA" id="ARBA00005594"/>
    </source>
</evidence>
<evidence type="ECO:0000256" key="6">
    <source>
        <dbReference type="ARBA" id="ARBA00023146"/>
    </source>
</evidence>
<dbReference type="Pfam" id="PF04073">
    <property type="entry name" value="tRNA_edit"/>
    <property type="match status" value="1"/>
</dbReference>
<feature type="short sequence motif" description="'KMSKS' region" evidence="8">
    <location>
        <begin position="363"/>
        <end position="367"/>
    </location>
</feature>
<dbReference type="InterPro" id="IPR002306">
    <property type="entry name" value="Trp-tRNA-ligase"/>
</dbReference>
<dbReference type="EMBL" id="PCWS01000094">
    <property type="protein sequence ID" value="PIR08185.1"/>
    <property type="molecule type" value="Genomic_DNA"/>
</dbReference>
<reference evidence="11 12" key="1">
    <citation type="submission" date="2017-09" db="EMBL/GenBank/DDBJ databases">
        <title>Depth-based differentiation of microbial function through sediment-hosted aquifers and enrichment of novel symbionts in the deep terrestrial subsurface.</title>
        <authorList>
            <person name="Probst A.J."/>
            <person name="Ladd B."/>
            <person name="Jarett J.K."/>
            <person name="Geller-Mcgrath D.E."/>
            <person name="Sieber C.M."/>
            <person name="Emerson J.B."/>
            <person name="Anantharaman K."/>
            <person name="Thomas B.C."/>
            <person name="Malmstrom R."/>
            <person name="Stieglmeier M."/>
            <person name="Klingl A."/>
            <person name="Woyke T."/>
            <person name="Ryan C.M."/>
            <person name="Banfield J.F."/>
        </authorList>
    </citation>
    <scope>NUCLEOTIDE SEQUENCE [LARGE SCALE GENOMIC DNA]</scope>
    <source>
        <strain evidence="11">CG11_big_fil_rev_8_21_14_0_20_37_11</strain>
    </source>
</reference>
<keyword evidence="6 8" id="KW-0030">Aminoacyl-tRNA synthetase</keyword>
<dbReference type="GO" id="GO:0002161">
    <property type="term" value="F:aminoacyl-tRNA deacylase activity"/>
    <property type="evidence" value="ECO:0007669"/>
    <property type="project" value="InterPro"/>
</dbReference>
<evidence type="ECO:0000256" key="2">
    <source>
        <dbReference type="ARBA" id="ARBA00022598"/>
    </source>
</evidence>
<dbReference type="NCBIfam" id="TIGR00233">
    <property type="entry name" value="trpS"/>
    <property type="match status" value="1"/>
</dbReference>
<keyword evidence="4 8" id="KW-0067">ATP-binding</keyword>
<protein>
    <recommendedName>
        <fullName evidence="8">Tryptophan--tRNA ligase</fullName>
        <ecNumber evidence="8">6.1.1.2</ecNumber>
    </recommendedName>
    <alternativeName>
        <fullName evidence="8">Tryptophanyl-tRNA synthetase</fullName>
        <shortName evidence="8">TrpRS</shortName>
    </alternativeName>
</protein>
<evidence type="ECO:0000256" key="8">
    <source>
        <dbReference type="HAMAP-Rule" id="MF_00140"/>
    </source>
</evidence>
<dbReference type="HAMAP" id="MF_00140_B">
    <property type="entry name" value="Trp_tRNA_synth_B"/>
    <property type="match status" value="1"/>
</dbReference>